<dbReference type="Proteomes" id="UP000440578">
    <property type="component" value="Unassembled WGS sequence"/>
</dbReference>
<dbReference type="AlphaFoldDB" id="A0A6A4X7H4"/>
<evidence type="ECO:0000313" key="3">
    <source>
        <dbReference type="Proteomes" id="UP000440578"/>
    </source>
</evidence>
<evidence type="ECO:0000256" key="1">
    <source>
        <dbReference type="SAM" id="MobiDB-lite"/>
    </source>
</evidence>
<reference evidence="2 3" key="1">
    <citation type="submission" date="2019-07" db="EMBL/GenBank/DDBJ databases">
        <title>Draft genome assembly of a fouling barnacle, Amphibalanus amphitrite (Darwin, 1854): The first reference genome for Thecostraca.</title>
        <authorList>
            <person name="Kim W."/>
        </authorList>
    </citation>
    <scope>NUCLEOTIDE SEQUENCE [LARGE SCALE GENOMIC DNA]</scope>
    <source>
        <strain evidence="2">SNU_AA5</strain>
        <tissue evidence="2">Soma without cirri and trophi</tissue>
    </source>
</reference>
<evidence type="ECO:0000313" key="2">
    <source>
        <dbReference type="EMBL" id="KAF0310351.1"/>
    </source>
</evidence>
<gene>
    <name evidence="2" type="ORF">FJT64_018623</name>
</gene>
<organism evidence="2 3">
    <name type="scientific">Amphibalanus amphitrite</name>
    <name type="common">Striped barnacle</name>
    <name type="synonym">Balanus amphitrite</name>
    <dbReference type="NCBI Taxonomy" id="1232801"/>
    <lineage>
        <taxon>Eukaryota</taxon>
        <taxon>Metazoa</taxon>
        <taxon>Ecdysozoa</taxon>
        <taxon>Arthropoda</taxon>
        <taxon>Crustacea</taxon>
        <taxon>Multicrustacea</taxon>
        <taxon>Cirripedia</taxon>
        <taxon>Thoracica</taxon>
        <taxon>Thoracicalcarea</taxon>
        <taxon>Balanomorpha</taxon>
        <taxon>Balanoidea</taxon>
        <taxon>Balanidae</taxon>
        <taxon>Amphibalaninae</taxon>
        <taxon>Amphibalanus</taxon>
    </lineage>
</organism>
<accession>A0A6A4X7H4</accession>
<feature type="region of interest" description="Disordered" evidence="1">
    <location>
        <begin position="1"/>
        <end position="23"/>
    </location>
</feature>
<dbReference type="EMBL" id="VIIS01000315">
    <property type="protein sequence ID" value="KAF0310351.1"/>
    <property type="molecule type" value="Genomic_DNA"/>
</dbReference>
<keyword evidence="3" id="KW-1185">Reference proteome</keyword>
<proteinExistence type="predicted"/>
<sequence>MSGITGPLPQARRRGGRSPAMDNRDAVIALQSRRIAELCGQLETVTGERDMLHLELQQLRCQLELRELTAHTSFSVLCPFVCALPTDIPVAAVIISVGPSQTAGHHRRLVGQVVDLGGHAPGAD</sequence>
<comment type="caution">
    <text evidence="2">The sequence shown here is derived from an EMBL/GenBank/DDBJ whole genome shotgun (WGS) entry which is preliminary data.</text>
</comment>
<protein>
    <submittedName>
        <fullName evidence="2">Uncharacterized protein</fullName>
    </submittedName>
</protein>
<name>A0A6A4X7H4_AMPAM</name>